<accession>A0A158GLB5</accession>
<evidence type="ECO:0000313" key="4">
    <source>
        <dbReference type="Proteomes" id="UP000054893"/>
    </source>
</evidence>
<reference evidence="3 4" key="1">
    <citation type="submission" date="2016-01" db="EMBL/GenBank/DDBJ databases">
        <authorList>
            <person name="Oliw E.H."/>
        </authorList>
    </citation>
    <scope>NUCLEOTIDE SEQUENCE [LARGE SCALE GENOMIC DNA]</scope>
    <source>
        <strain evidence="3">LMG 22029</strain>
    </source>
</reference>
<dbReference type="AlphaFoldDB" id="A0A158GLB5"/>
<protein>
    <recommendedName>
        <fullName evidence="5">MxaK protein</fullName>
    </recommendedName>
</protein>
<evidence type="ECO:0000313" key="3">
    <source>
        <dbReference type="EMBL" id="SAL32667.1"/>
    </source>
</evidence>
<evidence type="ECO:0000256" key="1">
    <source>
        <dbReference type="SAM" id="MobiDB-lite"/>
    </source>
</evidence>
<proteinExistence type="predicted"/>
<feature type="compositionally biased region" description="Basic and acidic residues" evidence="1">
    <location>
        <begin position="156"/>
        <end position="166"/>
    </location>
</feature>
<evidence type="ECO:0008006" key="5">
    <source>
        <dbReference type="Google" id="ProtNLM"/>
    </source>
</evidence>
<dbReference type="OrthoDB" id="8685511at2"/>
<dbReference type="EMBL" id="FCOC02000008">
    <property type="protein sequence ID" value="SAL32667.1"/>
    <property type="molecule type" value="Genomic_DNA"/>
</dbReference>
<feature type="transmembrane region" description="Helical" evidence="2">
    <location>
        <begin position="6"/>
        <end position="26"/>
    </location>
</feature>
<dbReference type="Gene3D" id="1.25.40.10">
    <property type="entry name" value="Tetratricopeptide repeat domain"/>
    <property type="match status" value="1"/>
</dbReference>
<dbReference type="InterPro" id="IPR011990">
    <property type="entry name" value="TPR-like_helical_dom_sf"/>
</dbReference>
<keyword evidence="2" id="KW-0812">Transmembrane</keyword>
<sequence>MKRSTVHIAFGVIALGCAVVAVYDALQLKHAADIAQAVANPQSQNVDAPEVRLARAMVLSKSQAYADAQKLYDALIQDENSGRVANDALFDLGNMYVRQATGEGSAGPVRSLPLLEQAKQRYRQLLRVSPDDWDARYNLERVLWLAPEAVQGADEPDVKEQHDVKLRGAQAEDLP</sequence>
<name>A0A158GLB5_CABSO</name>
<dbReference type="Proteomes" id="UP000054893">
    <property type="component" value="Unassembled WGS sequence"/>
</dbReference>
<keyword evidence="2" id="KW-1133">Transmembrane helix</keyword>
<dbReference type="PROSITE" id="PS51257">
    <property type="entry name" value="PROKAR_LIPOPROTEIN"/>
    <property type="match status" value="1"/>
</dbReference>
<evidence type="ECO:0000256" key="2">
    <source>
        <dbReference type="SAM" id="Phobius"/>
    </source>
</evidence>
<dbReference type="SUPFAM" id="SSF48452">
    <property type="entry name" value="TPR-like"/>
    <property type="match status" value="1"/>
</dbReference>
<keyword evidence="2" id="KW-0472">Membrane</keyword>
<gene>
    <name evidence="3" type="ORF">AWB64_03027</name>
</gene>
<dbReference type="RefSeq" id="WP_060856198.1">
    <property type="nucleotide sequence ID" value="NZ_FCOC02000008.1"/>
</dbReference>
<organism evidence="3 4">
    <name type="scientific">Caballeronia sordidicola</name>
    <name type="common">Burkholderia sordidicola</name>
    <dbReference type="NCBI Taxonomy" id="196367"/>
    <lineage>
        <taxon>Bacteria</taxon>
        <taxon>Pseudomonadati</taxon>
        <taxon>Pseudomonadota</taxon>
        <taxon>Betaproteobacteria</taxon>
        <taxon>Burkholderiales</taxon>
        <taxon>Burkholderiaceae</taxon>
        <taxon>Caballeronia</taxon>
    </lineage>
</organism>
<feature type="region of interest" description="Disordered" evidence="1">
    <location>
        <begin position="152"/>
        <end position="175"/>
    </location>
</feature>